<reference evidence="2" key="1">
    <citation type="submission" date="2022-04" db="EMBL/GenBank/DDBJ databases">
        <title>Hymenobacter sp. isolated from the air.</title>
        <authorList>
            <person name="Won M."/>
            <person name="Lee C.-M."/>
            <person name="Woen H.-Y."/>
            <person name="Kwon S.-W."/>
        </authorList>
    </citation>
    <scope>NUCLEOTIDE SEQUENCE</scope>
    <source>
        <strain evidence="2">5116S-3</strain>
    </source>
</reference>
<sequence>MNKAFGIAICLLLLSAPSFAQAPSAVPAKLYQTAYRHILDSPDLKKWQRSCVIVFDSLVAPDQAAFFEALDPAQHYARTRQESRLIDSLSRAAWHKPIYSSLAATLTPGSQATRGCLIIMFSRLHNNMLQAEISDLDEGPLTYRNVLTTFDQSDKYLFVFSPDGKIARVYNQHSDYN</sequence>
<accession>A0A8T9Q0U5</accession>
<feature type="signal peptide" evidence="1">
    <location>
        <begin position="1"/>
        <end position="20"/>
    </location>
</feature>
<feature type="chain" id="PRO_5035871456" evidence="1">
    <location>
        <begin position="21"/>
        <end position="177"/>
    </location>
</feature>
<organism evidence="2 3">
    <name type="scientific">Hymenobacter cellulosilyticus</name>
    <dbReference type="NCBI Taxonomy" id="2932248"/>
    <lineage>
        <taxon>Bacteria</taxon>
        <taxon>Pseudomonadati</taxon>
        <taxon>Bacteroidota</taxon>
        <taxon>Cytophagia</taxon>
        <taxon>Cytophagales</taxon>
        <taxon>Hymenobacteraceae</taxon>
        <taxon>Hymenobacter</taxon>
    </lineage>
</organism>
<proteinExistence type="predicted"/>
<evidence type="ECO:0000256" key="1">
    <source>
        <dbReference type="SAM" id="SignalP"/>
    </source>
</evidence>
<protein>
    <submittedName>
        <fullName evidence="2">Uncharacterized protein</fullName>
    </submittedName>
</protein>
<gene>
    <name evidence="2" type="ORF">MUN79_20680</name>
</gene>
<dbReference type="RefSeq" id="WP_244674476.1">
    <property type="nucleotide sequence ID" value="NZ_CP095046.1"/>
</dbReference>
<keyword evidence="1" id="KW-0732">Signal</keyword>
<dbReference type="KEGG" id="hcu:MUN79_20680"/>
<dbReference type="AlphaFoldDB" id="A0A8T9Q0U5"/>
<keyword evidence="3" id="KW-1185">Reference proteome</keyword>
<name>A0A8T9Q0U5_9BACT</name>
<evidence type="ECO:0000313" key="2">
    <source>
        <dbReference type="EMBL" id="UOQ71064.1"/>
    </source>
</evidence>
<dbReference type="Proteomes" id="UP000831796">
    <property type="component" value="Chromosome"/>
</dbReference>
<evidence type="ECO:0000313" key="3">
    <source>
        <dbReference type="Proteomes" id="UP000831796"/>
    </source>
</evidence>
<dbReference type="EMBL" id="CP095046">
    <property type="protein sequence ID" value="UOQ71064.1"/>
    <property type="molecule type" value="Genomic_DNA"/>
</dbReference>